<evidence type="ECO:0000259" key="14">
    <source>
        <dbReference type="PROSITE" id="PS50109"/>
    </source>
</evidence>
<dbReference type="InterPro" id="IPR005467">
    <property type="entry name" value="His_kinase_dom"/>
</dbReference>
<dbReference type="InterPro" id="IPR000700">
    <property type="entry name" value="PAS-assoc_C"/>
</dbReference>
<evidence type="ECO:0000256" key="10">
    <source>
        <dbReference type="ARBA" id="ARBA00022840"/>
    </source>
</evidence>
<evidence type="ECO:0000259" key="16">
    <source>
        <dbReference type="PROSITE" id="PS50113"/>
    </source>
</evidence>
<protein>
    <recommendedName>
        <fullName evidence="3">histidine kinase</fullName>
        <ecNumber evidence="3">2.7.13.3</ecNumber>
    </recommendedName>
</protein>
<dbReference type="SUPFAM" id="SSF103190">
    <property type="entry name" value="Sensory domain-like"/>
    <property type="match status" value="1"/>
</dbReference>
<reference evidence="17 18" key="1">
    <citation type="journal article" date="2010" name="Stand. Genomic Sci.">
        <title>Complete genome sequence of Methanoplanus petrolearius type strain (SEBR 4847).</title>
        <authorList>
            <person name="Brambilla E."/>
            <person name="Djao O.D."/>
            <person name="Daligault H."/>
            <person name="Lapidus A."/>
            <person name="Lucas S."/>
            <person name="Hammon N."/>
            <person name="Nolan M."/>
            <person name="Tice H."/>
            <person name="Cheng J.F."/>
            <person name="Han C."/>
            <person name="Tapia R."/>
            <person name="Goodwin L."/>
            <person name="Pitluck S."/>
            <person name="Liolios K."/>
            <person name="Ivanova N."/>
            <person name="Mavromatis K."/>
            <person name="Mikhailova N."/>
            <person name="Pati A."/>
            <person name="Chen A."/>
            <person name="Palaniappan K."/>
            <person name="Land M."/>
            <person name="Hauser L."/>
            <person name="Chang Y.J."/>
            <person name="Jeffries C.D."/>
            <person name="Rohde M."/>
            <person name="Spring S."/>
            <person name="Sikorski J."/>
            <person name="Goker M."/>
            <person name="Woyke T."/>
            <person name="Bristow J."/>
            <person name="Eisen J.A."/>
            <person name="Markowitz V."/>
            <person name="Hugenholtz P."/>
            <person name="Kyrpides N.C."/>
            <person name="Klenk H.P."/>
        </authorList>
    </citation>
    <scope>NUCLEOTIDE SEQUENCE [LARGE SCALE GENOMIC DNA]</scope>
    <source>
        <strain evidence="18">DSM 11571 / OCM 486 / SEBR 4847</strain>
    </source>
</reference>
<dbReference type="STRING" id="679926.Mpet_0115"/>
<dbReference type="SUPFAM" id="SSF55785">
    <property type="entry name" value="PYP-like sensor domain (PAS domain)"/>
    <property type="match status" value="1"/>
</dbReference>
<dbReference type="GO" id="GO:0004673">
    <property type="term" value="F:protein histidine kinase activity"/>
    <property type="evidence" value="ECO:0007669"/>
    <property type="project" value="UniProtKB-EC"/>
</dbReference>
<dbReference type="EC" id="2.7.13.3" evidence="3"/>
<evidence type="ECO:0000256" key="8">
    <source>
        <dbReference type="ARBA" id="ARBA00022741"/>
    </source>
</evidence>
<dbReference type="GO" id="GO:0005886">
    <property type="term" value="C:plasma membrane"/>
    <property type="evidence" value="ECO:0007669"/>
    <property type="project" value="UniProtKB-SubCell"/>
</dbReference>
<dbReference type="SUPFAM" id="SSF55874">
    <property type="entry name" value="ATPase domain of HSP90 chaperone/DNA topoisomerase II/histidine kinase"/>
    <property type="match status" value="1"/>
</dbReference>
<dbReference type="CDD" id="cd00130">
    <property type="entry name" value="PAS"/>
    <property type="match status" value="1"/>
</dbReference>
<keyword evidence="5" id="KW-0597">Phosphoprotein</keyword>
<dbReference type="InterPro" id="IPR036890">
    <property type="entry name" value="HATPase_C_sf"/>
</dbReference>
<dbReference type="RefSeq" id="WP_013328074.1">
    <property type="nucleotide sequence ID" value="NC_014507.1"/>
</dbReference>
<feature type="transmembrane region" description="Helical" evidence="13">
    <location>
        <begin position="195"/>
        <end position="217"/>
    </location>
</feature>
<dbReference type="OrthoDB" id="107550at2157"/>
<evidence type="ECO:0000256" key="1">
    <source>
        <dbReference type="ARBA" id="ARBA00000085"/>
    </source>
</evidence>
<dbReference type="InterPro" id="IPR052162">
    <property type="entry name" value="Sensor_kinase/Photoreceptor"/>
</dbReference>
<dbReference type="AlphaFoldDB" id="E1RE04"/>
<dbReference type="eggNOG" id="arCOG06193">
    <property type="taxonomic scope" value="Archaea"/>
</dbReference>
<dbReference type="Gene3D" id="3.30.565.10">
    <property type="entry name" value="Histidine kinase-like ATPase, C-terminal domain"/>
    <property type="match status" value="1"/>
</dbReference>
<evidence type="ECO:0000256" key="2">
    <source>
        <dbReference type="ARBA" id="ARBA00004651"/>
    </source>
</evidence>
<feature type="domain" description="Histidine kinase" evidence="14">
    <location>
        <begin position="468"/>
        <end position="566"/>
    </location>
</feature>
<keyword evidence="10" id="KW-0067">ATP-binding</keyword>
<dbReference type="InterPro" id="IPR000014">
    <property type="entry name" value="PAS"/>
</dbReference>
<keyword evidence="18" id="KW-1185">Reference proteome</keyword>
<proteinExistence type="predicted"/>
<keyword evidence="7 13" id="KW-0812">Transmembrane</keyword>
<dbReference type="eggNOG" id="arCOG02352">
    <property type="taxonomic scope" value="Archaea"/>
</dbReference>
<dbReference type="GO" id="GO:0005524">
    <property type="term" value="F:ATP binding"/>
    <property type="evidence" value="ECO:0007669"/>
    <property type="project" value="UniProtKB-KW"/>
</dbReference>
<keyword evidence="6" id="KW-0808">Transferase</keyword>
<dbReference type="PANTHER" id="PTHR43304">
    <property type="entry name" value="PHYTOCHROME-LIKE PROTEIN CPH1"/>
    <property type="match status" value="1"/>
</dbReference>
<dbReference type="InterPro" id="IPR003594">
    <property type="entry name" value="HATPase_dom"/>
</dbReference>
<dbReference type="PRINTS" id="PR00344">
    <property type="entry name" value="BCTRLSENSOR"/>
</dbReference>
<evidence type="ECO:0000256" key="3">
    <source>
        <dbReference type="ARBA" id="ARBA00012438"/>
    </source>
</evidence>
<dbReference type="PROSITE" id="PS50113">
    <property type="entry name" value="PAC"/>
    <property type="match status" value="1"/>
</dbReference>
<keyword evidence="9 17" id="KW-0418">Kinase</keyword>
<feature type="domain" description="PAC" evidence="16">
    <location>
        <begin position="307"/>
        <end position="359"/>
    </location>
</feature>
<comment type="catalytic activity">
    <reaction evidence="1">
        <text>ATP + protein L-histidine = ADP + protein N-phospho-L-histidine.</text>
        <dbReference type="EC" id="2.7.13.3"/>
    </reaction>
</comment>
<dbReference type="eggNOG" id="arCOG02342">
    <property type="taxonomic scope" value="Archaea"/>
</dbReference>
<dbReference type="Proteomes" id="UP000006565">
    <property type="component" value="Chromosome"/>
</dbReference>
<dbReference type="InterPro" id="IPR013655">
    <property type="entry name" value="PAS_fold_3"/>
</dbReference>
<evidence type="ECO:0000256" key="11">
    <source>
        <dbReference type="ARBA" id="ARBA00022989"/>
    </source>
</evidence>
<dbReference type="Pfam" id="PF02518">
    <property type="entry name" value="HATPase_c"/>
    <property type="match status" value="1"/>
</dbReference>
<evidence type="ECO:0000256" key="13">
    <source>
        <dbReference type="SAM" id="Phobius"/>
    </source>
</evidence>
<evidence type="ECO:0000313" key="17">
    <source>
        <dbReference type="EMBL" id="ADN34895.1"/>
    </source>
</evidence>
<dbReference type="GeneID" id="25394955"/>
<keyword evidence="4" id="KW-1003">Cell membrane</keyword>
<dbReference type="PANTHER" id="PTHR43304:SF1">
    <property type="entry name" value="PAC DOMAIN-CONTAINING PROTEIN"/>
    <property type="match status" value="1"/>
</dbReference>
<dbReference type="SMART" id="SM00387">
    <property type="entry name" value="HATPase_c"/>
    <property type="match status" value="1"/>
</dbReference>
<gene>
    <name evidence="17" type="ordered locus">Mpet_0115</name>
</gene>
<evidence type="ECO:0000256" key="9">
    <source>
        <dbReference type="ARBA" id="ARBA00022777"/>
    </source>
</evidence>
<sequence length="575" mass="65176" precursor="true">MDQKSTGIVVLIAISIFILLVVQAVGVLTLASHNENLVIERTWDELKDYAVIISTQIDGDVLENLKPGDESSLDFIEIRDRLWALQKDSASIRYVYVLRKTADGEYLEFVVNSEYGRNDFTFPLIGHVYEEAPAEAFEGYTGPSVKKEFYSDQWGEYMSGYAPIYDSDGKVVGVAGVDISKDVILGRLKDSETTIYYILIVTVIIGIFLLIFLLYMVSQFRRYQLETEKSERRLNLAMEIAQEGLIDWNTRTDVAYISKGFWRIVGTGDEMPETHYKTSVVLDYIHPDDRLKLVNYFRNVLENGFKKDIAVRINRVSGEGGWVRVKADVVGHEDEKPVRLIATAIDITDEVEYLGALEIAREKLSTLSSITRHDVLNQVTVLNLNLDLLKMTNTDPEIDEIIEELDSASDKIRDLVEFTKYYPALGDSKPSWISVDEMVENVAPEGYYNELPVEVMCRNLKIHADPLFEKVLYNLFDNSYRYGEKATRIVVDCMKSEGGMKLIIDDDGVGIPVDKKELIFEKNYGTNTGYGLFLVEKIIEMAGFAINETGTEGIGARFEIFIPDGKFSFGDETRD</sequence>
<dbReference type="CDD" id="cd00075">
    <property type="entry name" value="HATPase"/>
    <property type="match status" value="1"/>
</dbReference>
<dbReference type="CDD" id="cd18773">
    <property type="entry name" value="PDC1_HK_sensor"/>
    <property type="match status" value="1"/>
</dbReference>
<evidence type="ECO:0000259" key="15">
    <source>
        <dbReference type="PROSITE" id="PS50112"/>
    </source>
</evidence>
<dbReference type="Pfam" id="PF08447">
    <property type="entry name" value="PAS_3"/>
    <property type="match status" value="1"/>
</dbReference>
<evidence type="ECO:0000313" key="18">
    <source>
        <dbReference type="Proteomes" id="UP000006565"/>
    </source>
</evidence>
<dbReference type="InterPro" id="IPR029151">
    <property type="entry name" value="Sensor-like_sf"/>
</dbReference>
<feature type="domain" description="PAS" evidence="15">
    <location>
        <begin position="230"/>
        <end position="304"/>
    </location>
</feature>
<dbReference type="KEGG" id="mpi:Mpet_0115"/>
<evidence type="ECO:0000256" key="4">
    <source>
        <dbReference type="ARBA" id="ARBA00022475"/>
    </source>
</evidence>
<comment type="subcellular location">
    <subcellularLocation>
        <location evidence="2">Cell membrane</location>
        <topology evidence="2">Multi-pass membrane protein</topology>
    </subcellularLocation>
</comment>
<keyword evidence="8" id="KW-0547">Nucleotide-binding</keyword>
<evidence type="ECO:0000256" key="12">
    <source>
        <dbReference type="ARBA" id="ARBA00023012"/>
    </source>
</evidence>
<keyword evidence="12" id="KW-0902">Two-component regulatory system</keyword>
<evidence type="ECO:0000256" key="5">
    <source>
        <dbReference type="ARBA" id="ARBA00022553"/>
    </source>
</evidence>
<dbReference type="InterPro" id="IPR004358">
    <property type="entry name" value="Sig_transdc_His_kin-like_C"/>
</dbReference>
<keyword evidence="13" id="KW-0472">Membrane</keyword>
<dbReference type="HOGENOM" id="CLU_462818_0_0_2"/>
<feature type="transmembrane region" description="Helical" evidence="13">
    <location>
        <begin position="6"/>
        <end position="31"/>
    </location>
</feature>
<dbReference type="PROSITE" id="PS50112">
    <property type="entry name" value="PAS"/>
    <property type="match status" value="1"/>
</dbReference>
<dbReference type="PROSITE" id="PS50109">
    <property type="entry name" value="HIS_KIN"/>
    <property type="match status" value="1"/>
</dbReference>
<dbReference type="GO" id="GO:0000160">
    <property type="term" value="P:phosphorelay signal transduction system"/>
    <property type="evidence" value="ECO:0007669"/>
    <property type="project" value="UniProtKB-KW"/>
</dbReference>
<accession>E1RE04</accession>
<dbReference type="NCBIfam" id="TIGR00229">
    <property type="entry name" value="sensory_box"/>
    <property type="match status" value="1"/>
</dbReference>
<dbReference type="Gene3D" id="3.30.450.20">
    <property type="entry name" value="PAS domain"/>
    <property type="match status" value="1"/>
</dbReference>
<dbReference type="InterPro" id="IPR035965">
    <property type="entry name" value="PAS-like_dom_sf"/>
</dbReference>
<keyword evidence="11 13" id="KW-1133">Transmembrane helix</keyword>
<name>E1RE04_METP4</name>
<dbReference type="EMBL" id="CP002117">
    <property type="protein sequence ID" value="ADN34895.1"/>
    <property type="molecule type" value="Genomic_DNA"/>
</dbReference>
<evidence type="ECO:0000256" key="6">
    <source>
        <dbReference type="ARBA" id="ARBA00022679"/>
    </source>
</evidence>
<evidence type="ECO:0000256" key="7">
    <source>
        <dbReference type="ARBA" id="ARBA00022692"/>
    </source>
</evidence>
<organism evidence="17 18">
    <name type="scientific">Methanolacinia petrolearia (strain DSM 11571 / OCM 486 / SEBR 4847)</name>
    <name type="common">Methanoplanus petrolearius</name>
    <dbReference type="NCBI Taxonomy" id="679926"/>
    <lineage>
        <taxon>Archaea</taxon>
        <taxon>Methanobacteriati</taxon>
        <taxon>Methanobacteriota</taxon>
        <taxon>Stenosarchaea group</taxon>
        <taxon>Methanomicrobia</taxon>
        <taxon>Methanomicrobiales</taxon>
        <taxon>Methanomicrobiaceae</taxon>
        <taxon>Methanolacinia</taxon>
    </lineage>
</organism>